<dbReference type="AlphaFoldDB" id="A0A2N3PZ90"/>
<name>A0A2N3PZ90_9PROT</name>
<sequence length="97" mass="10869">METFTFDYPADQKATARAHVGVVGSGDLEVLLEPSPDQTAHVRINTSVDGYGQVWKNVLDRFFTRFRKAVRIEINDFGATPGMVALRLEQAVEESRQ</sequence>
<keyword evidence="2" id="KW-0963">Cytoplasm</keyword>
<keyword evidence="3 5" id="KW-0597">Phosphoprotein</keyword>
<evidence type="ECO:0000313" key="7">
    <source>
        <dbReference type="Proteomes" id="UP000233293"/>
    </source>
</evidence>
<accession>A0A2N3PZ90</accession>
<reference evidence="7" key="1">
    <citation type="submission" date="2017-12" db="EMBL/GenBank/DDBJ databases">
        <title>Draft genome sequence of Telmatospirillum siberiense 26-4b1T, an acidotolerant peatland alphaproteobacterium potentially involved in sulfur cycling.</title>
        <authorList>
            <person name="Hausmann B."/>
            <person name="Pjevac P."/>
            <person name="Schreck K."/>
            <person name="Herbold C.W."/>
            <person name="Daims H."/>
            <person name="Wagner M."/>
            <person name="Pester M."/>
            <person name="Loy A."/>
        </authorList>
    </citation>
    <scope>NUCLEOTIDE SEQUENCE [LARGE SCALE GENOMIC DNA]</scope>
    <source>
        <strain evidence="7">26-4b1</strain>
    </source>
</reference>
<dbReference type="NCBIfam" id="NF002293">
    <property type="entry name" value="PRK01220.1"/>
    <property type="match status" value="1"/>
</dbReference>
<comment type="caution">
    <text evidence="6">The sequence shown here is derived from an EMBL/GenBank/DDBJ whole genome shotgun (WGS) entry which is preliminary data.</text>
</comment>
<dbReference type="HAMAP" id="MF_00710">
    <property type="entry name" value="Malonate_deCO2ase_dsu"/>
    <property type="match status" value="1"/>
</dbReference>
<keyword evidence="7" id="KW-1185">Reference proteome</keyword>
<dbReference type="InterPro" id="IPR023439">
    <property type="entry name" value="Mal_deCO2ase/Cit_lyase_ACP"/>
</dbReference>
<evidence type="ECO:0000256" key="5">
    <source>
        <dbReference type="PIRSR" id="PIRSR609662-50"/>
    </source>
</evidence>
<gene>
    <name evidence="6" type="primary">mdcC</name>
    <name evidence="6" type="ORF">CWS72_03980</name>
</gene>
<evidence type="ECO:0000256" key="1">
    <source>
        <dbReference type="ARBA" id="ARBA00004496"/>
    </source>
</evidence>
<dbReference type="OrthoDB" id="120290at2"/>
<comment type="PTM">
    <text evidence="5">Covalently binds the prosthetic group of malonate decarboxylase.</text>
</comment>
<proteinExistence type="inferred from homology"/>
<dbReference type="InterPro" id="IPR009662">
    <property type="entry name" value="Malonate_deCO2ase_dsu"/>
</dbReference>
<feature type="modified residue" description="O-(phosphoribosyl dephospho-coenzyme A)serine" evidence="5">
    <location>
        <position position="25"/>
    </location>
</feature>
<evidence type="ECO:0000256" key="4">
    <source>
        <dbReference type="NCBIfam" id="TIGR03130"/>
    </source>
</evidence>
<dbReference type="EMBL" id="PIUM01000003">
    <property type="protein sequence ID" value="PKU25734.1"/>
    <property type="molecule type" value="Genomic_DNA"/>
</dbReference>
<protein>
    <recommendedName>
        <fullName evidence="4">Malonate decarboxylase acyl carrier protein</fullName>
    </recommendedName>
</protein>
<dbReference type="GO" id="GO:0005737">
    <property type="term" value="C:cytoplasm"/>
    <property type="evidence" value="ECO:0007669"/>
    <property type="project" value="UniProtKB-SubCell"/>
</dbReference>
<dbReference type="Proteomes" id="UP000233293">
    <property type="component" value="Unassembled WGS sequence"/>
</dbReference>
<evidence type="ECO:0000256" key="3">
    <source>
        <dbReference type="ARBA" id="ARBA00022553"/>
    </source>
</evidence>
<dbReference type="RefSeq" id="WP_101249278.1">
    <property type="nucleotide sequence ID" value="NZ_PIUM01000003.1"/>
</dbReference>
<dbReference type="NCBIfam" id="TIGR03130">
    <property type="entry name" value="malonate_delta"/>
    <property type="match status" value="1"/>
</dbReference>
<comment type="subcellular location">
    <subcellularLocation>
        <location evidence="1">Cytoplasm</location>
    </subcellularLocation>
</comment>
<dbReference type="Pfam" id="PF06857">
    <property type="entry name" value="ACP"/>
    <property type="match status" value="1"/>
</dbReference>
<evidence type="ECO:0000313" key="6">
    <source>
        <dbReference type="EMBL" id="PKU25734.1"/>
    </source>
</evidence>
<organism evidence="6 7">
    <name type="scientific">Telmatospirillum siberiense</name>
    <dbReference type="NCBI Taxonomy" id="382514"/>
    <lineage>
        <taxon>Bacteria</taxon>
        <taxon>Pseudomonadati</taxon>
        <taxon>Pseudomonadota</taxon>
        <taxon>Alphaproteobacteria</taxon>
        <taxon>Rhodospirillales</taxon>
        <taxon>Rhodospirillaceae</taxon>
        <taxon>Telmatospirillum</taxon>
    </lineage>
</organism>
<evidence type="ECO:0000256" key="2">
    <source>
        <dbReference type="ARBA" id="ARBA00022490"/>
    </source>
</evidence>